<protein>
    <submittedName>
        <fullName evidence="1">Uncharacterized protein</fullName>
    </submittedName>
</protein>
<reference evidence="1 2" key="1">
    <citation type="journal article" date="2010" name="J. Bacteriol.">
        <title>The Citrobacter rodentium genome sequence reveals convergent evolution with human pathogenic Escherichia coli.</title>
        <authorList>
            <person name="Petty N.K."/>
            <person name="Bulgin R."/>
            <person name="Crepin V.F."/>
            <person name="Cerdeno-Tarraga A.M."/>
            <person name="Schroeder G.N."/>
            <person name="Quail M.A."/>
            <person name="Lennard N."/>
            <person name="Corton C."/>
            <person name="Barron A."/>
            <person name="Clark L."/>
            <person name="Toribio A.L."/>
            <person name="Parkhill J."/>
            <person name="Dougan G."/>
            <person name="Frankel G."/>
            <person name="Thomson N.R."/>
        </authorList>
    </citation>
    <scope>NUCLEOTIDE SEQUENCE [LARGE SCALE GENOMIC DNA]</scope>
    <source>
        <strain evidence="1 2">ICC168</strain>
    </source>
</reference>
<keyword evidence="2" id="KW-1185">Reference proteome</keyword>
<dbReference type="STRING" id="637910.ROD_41841"/>
<organism evidence="1 2">
    <name type="scientific">Citrobacter rodentium (strain ICC168)</name>
    <name type="common">Citrobacter freundii biotype 4280</name>
    <dbReference type="NCBI Taxonomy" id="637910"/>
    <lineage>
        <taxon>Bacteria</taxon>
        <taxon>Pseudomonadati</taxon>
        <taxon>Pseudomonadota</taxon>
        <taxon>Gammaproteobacteria</taxon>
        <taxon>Enterobacterales</taxon>
        <taxon>Enterobacteriaceae</taxon>
        <taxon>Citrobacter</taxon>
    </lineage>
</organism>
<proteinExistence type="predicted"/>
<sequence>MWMCWGFYVFSQGFTITFPIFDLNSVKSGYLTRSDVHFLHFYAFY</sequence>
<gene>
    <name evidence="1" type="ordered locus">ROD_41841</name>
</gene>
<dbReference type="HOGENOM" id="CLU_3197835_0_0_6"/>
<dbReference type="AlphaFoldDB" id="D2TIX0"/>
<dbReference type="KEGG" id="cro:ROD_41841"/>
<dbReference type="EMBL" id="FN543502">
    <property type="protein sequence ID" value="CBG90882.1"/>
    <property type="molecule type" value="Genomic_DNA"/>
</dbReference>
<name>D2TIX0_CITRI</name>
<evidence type="ECO:0000313" key="2">
    <source>
        <dbReference type="Proteomes" id="UP000001889"/>
    </source>
</evidence>
<evidence type="ECO:0000313" key="1">
    <source>
        <dbReference type="EMBL" id="CBG90882.1"/>
    </source>
</evidence>
<accession>D2TIX0</accession>
<dbReference type="Proteomes" id="UP000001889">
    <property type="component" value="Chromosome"/>
</dbReference>